<dbReference type="InterPro" id="IPR036388">
    <property type="entry name" value="WH-like_DNA-bd_sf"/>
</dbReference>
<reference evidence="3 5" key="3">
    <citation type="journal article" date="2014" name="PLoS Genet.">
        <title>Phylogenetically driven sequencing of extremely halophilic archaea reveals strategies for static and dynamic osmo-response.</title>
        <authorList>
            <person name="Becker E.A."/>
            <person name="Seitzer P.M."/>
            <person name="Tritt A."/>
            <person name="Larsen D."/>
            <person name="Krusor M."/>
            <person name="Yao A.I."/>
            <person name="Wu D."/>
            <person name="Madern D."/>
            <person name="Eisen J.A."/>
            <person name="Darling A.E."/>
            <person name="Facciotti M.T."/>
        </authorList>
    </citation>
    <scope>NUCLEOTIDE SEQUENCE [LARGE SCALE GENOMIC DNA]</scope>
    <source>
        <strain evidence="3 5">DSM 15624</strain>
    </source>
</reference>
<keyword evidence="2" id="KW-0614">Plasmid</keyword>
<feature type="transmembrane region" description="Helical" evidence="1">
    <location>
        <begin position="62"/>
        <end position="80"/>
    </location>
</feature>
<gene>
    <name evidence="2" type="ordered locus">Natpe_4302</name>
    <name evidence="3" type="ORF">C488_20912</name>
</gene>
<dbReference type="KEGG" id="npe:Natpe_4302"/>
<dbReference type="AlphaFoldDB" id="L0JT63"/>
<evidence type="ECO:0000313" key="5">
    <source>
        <dbReference type="Proteomes" id="UP000011593"/>
    </source>
</evidence>
<keyword evidence="1" id="KW-0812">Transmembrane</keyword>
<keyword evidence="1" id="KW-0472">Membrane</keyword>
<dbReference type="SUPFAM" id="SSF46785">
    <property type="entry name" value="Winged helix' DNA-binding domain"/>
    <property type="match status" value="1"/>
</dbReference>
<keyword evidence="5" id="KW-1185">Reference proteome</keyword>
<protein>
    <submittedName>
        <fullName evidence="2">Uncharacterized protein</fullName>
    </submittedName>
</protein>
<dbReference type="InterPro" id="IPR036390">
    <property type="entry name" value="WH_DNA-bd_sf"/>
</dbReference>
<dbReference type="EMBL" id="AOIE01000123">
    <property type="protein sequence ID" value="ELY69188.1"/>
    <property type="molecule type" value="Genomic_DNA"/>
</dbReference>
<evidence type="ECO:0000313" key="3">
    <source>
        <dbReference type="EMBL" id="ELY69188.1"/>
    </source>
</evidence>
<reference evidence="2" key="2">
    <citation type="submission" date="2012-02" db="EMBL/GenBank/DDBJ databases">
        <title>Complete sequence of plasmid 2 of Natrinema pellirubrum DSM 15624.</title>
        <authorList>
            <consortium name="US DOE Joint Genome Institute"/>
            <person name="Lucas S."/>
            <person name="Han J."/>
            <person name="Lapidus A."/>
            <person name="Cheng J.-F."/>
            <person name="Goodwin L."/>
            <person name="Pitluck S."/>
            <person name="Peters L."/>
            <person name="Teshima H."/>
            <person name="Detter J.C."/>
            <person name="Han C."/>
            <person name="Tapia R."/>
            <person name="Land M."/>
            <person name="Hauser L."/>
            <person name="Kyrpides N."/>
            <person name="Ivanova N."/>
            <person name="Pagani I."/>
            <person name="Sproer C."/>
            <person name="Anderson I."/>
            <person name="Woyke T."/>
        </authorList>
    </citation>
    <scope>NUCLEOTIDE SEQUENCE</scope>
    <source>
        <strain evidence="2">DSM 15624</strain>
        <plasmid evidence="2">pNATPE02</plasmid>
    </source>
</reference>
<feature type="transmembrane region" description="Helical" evidence="1">
    <location>
        <begin position="38"/>
        <end position="56"/>
    </location>
</feature>
<dbReference type="Gene3D" id="1.10.10.10">
    <property type="entry name" value="Winged helix-like DNA-binding domain superfamily/Winged helix DNA-binding domain"/>
    <property type="match status" value="1"/>
</dbReference>
<dbReference type="HOGENOM" id="CLU_1465144_0_0_2"/>
<evidence type="ECO:0000313" key="4">
    <source>
        <dbReference type="Proteomes" id="UP000010843"/>
    </source>
</evidence>
<name>L0JT63_NATP1</name>
<keyword evidence="1" id="KW-1133">Transmembrane helix</keyword>
<geneLocation type="plasmid" evidence="2 4">
    <name>pNATPE02</name>
</geneLocation>
<feature type="transmembrane region" description="Helical" evidence="1">
    <location>
        <begin position="6"/>
        <end position="26"/>
    </location>
</feature>
<reference evidence="4" key="1">
    <citation type="submission" date="2012-02" db="EMBL/GenBank/DDBJ databases">
        <title>Complete sequence of plasmid 2 of Natrinema pellirubrum DSM 15624.</title>
        <authorList>
            <person name="Lucas S."/>
            <person name="Han J."/>
            <person name="Lapidus A."/>
            <person name="Cheng J.-F."/>
            <person name="Goodwin L."/>
            <person name="Pitluck S."/>
            <person name="Peters L."/>
            <person name="Teshima H."/>
            <person name="Detter J.C."/>
            <person name="Han C."/>
            <person name="Tapia R."/>
            <person name="Land M."/>
            <person name="Hauser L."/>
            <person name="Kyrpides N."/>
            <person name="Ivanova N."/>
            <person name="Pagani I."/>
            <person name="Sproer C."/>
            <person name="Anderson I."/>
            <person name="Woyke T."/>
        </authorList>
    </citation>
    <scope>NUCLEOTIDE SEQUENCE [LARGE SCALE GENOMIC DNA]</scope>
    <source>
        <strain evidence="4">DSM 15624 / JCM 10476 / NCIMB 786</strain>
        <plasmid evidence="4">pNATPE02</plasmid>
    </source>
</reference>
<organism evidence="2 4">
    <name type="scientific">Natrinema pellirubrum (strain DSM 15624 / CIP 106293 / JCM 10476 / NCIMB 786 / 157)</name>
    <dbReference type="NCBI Taxonomy" id="797303"/>
    <lineage>
        <taxon>Archaea</taxon>
        <taxon>Methanobacteriati</taxon>
        <taxon>Methanobacteriota</taxon>
        <taxon>Stenosarchaea group</taxon>
        <taxon>Halobacteria</taxon>
        <taxon>Halobacteriales</taxon>
        <taxon>Natrialbaceae</taxon>
        <taxon>Natrinema</taxon>
    </lineage>
</organism>
<sequence length="193" mass="21722">MGGLDTFVWYNLVIGLVVTMEICYFLYSESSVAEYRRFVMITVGGLALVTTGGPITELIAPSLVHVVHGVAALLVVFGLYDPVRNDLRTVEWSQVLLSDPVKLRHSAGWMTPMDDEILGMFYDTDLILSPSIIAFNTGYSKKEVNRRLIKLEKHRLVERIERGKYRLTKFGEEYLLGHQPEDVGTTDDVGVPK</sequence>
<accession>L0JT63</accession>
<evidence type="ECO:0000313" key="2">
    <source>
        <dbReference type="EMBL" id="AGB34003.1"/>
    </source>
</evidence>
<dbReference type="OrthoDB" id="285635at2157"/>
<evidence type="ECO:0000256" key="1">
    <source>
        <dbReference type="SAM" id="Phobius"/>
    </source>
</evidence>
<proteinExistence type="predicted"/>
<dbReference type="Proteomes" id="UP000011593">
    <property type="component" value="Unassembled WGS sequence"/>
</dbReference>
<dbReference type="Proteomes" id="UP000010843">
    <property type="component" value="Plasmid pNATPE02"/>
</dbReference>
<dbReference type="EMBL" id="CP003374">
    <property type="protein sequence ID" value="AGB34003.1"/>
    <property type="molecule type" value="Genomic_DNA"/>
</dbReference>